<feature type="compositionally biased region" description="Basic residues" evidence="8">
    <location>
        <begin position="867"/>
        <end position="879"/>
    </location>
</feature>
<keyword evidence="7" id="KW-0788">Thiol protease</keyword>
<feature type="domain" description="USP" evidence="9">
    <location>
        <begin position="131"/>
        <end position="602"/>
    </location>
</feature>
<name>A0AA97NT65_PYRO3</name>
<evidence type="ECO:0000256" key="5">
    <source>
        <dbReference type="ARBA" id="ARBA00022786"/>
    </source>
</evidence>
<comment type="similarity">
    <text evidence="2">Belongs to the peptidase C19 family.</text>
</comment>
<evidence type="ECO:0000259" key="9">
    <source>
        <dbReference type="PROSITE" id="PS50235"/>
    </source>
</evidence>
<keyword evidence="6 10" id="KW-0378">Hydrolase</keyword>
<evidence type="ECO:0000256" key="3">
    <source>
        <dbReference type="ARBA" id="ARBA00012759"/>
    </source>
</evidence>
<reference evidence="10" key="1">
    <citation type="journal article" date="2012" name="PLoS Genet.">
        <title>Comparative analysis of the genomes of two field isolates of the rice blast fungus Magnaporthe oryzae.</title>
        <authorList>
            <person name="Xue M."/>
            <person name="Yang J."/>
            <person name="Li Z."/>
            <person name="Hu S."/>
            <person name="Yao N."/>
            <person name="Dean R.A."/>
            <person name="Zhao W."/>
            <person name="Shen M."/>
            <person name="Zhang H."/>
            <person name="Li C."/>
            <person name="Liu L."/>
            <person name="Cao L."/>
            <person name="Xu X."/>
            <person name="Xing Y."/>
            <person name="Hsiang T."/>
            <person name="Zhang Z."/>
            <person name="Xu J.R."/>
            <person name="Peng Y.L."/>
        </authorList>
    </citation>
    <scope>NUCLEOTIDE SEQUENCE</scope>
    <source>
        <strain evidence="10">Y34</strain>
    </source>
</reference>
<dbReference type="EC" id="3.4.19.12" evidence="3"/>
<comment type="catalytic activity">
    <reaction evidence="1">
        <text>Thiol-dependent hydrolysis of ester, thioester, amide, peptide and isopeptide bonds formed by the C-terminal Gly of ubiquitin (a 76-residue protein attached to proteins as an intracellular targeting signal).</text>
        <dbReference type="EC" id="3.4.19.12"/>
    </reaction>
</comment>
<keyword evidence="5" id="KW-0833">Ubl conjugation pathway</keyword>
<feature type="compositionally biased region" description="Low complexity" evidence="8">
    <location>
        <begin position="733"/>
        <end position="747"/>
    </location>
</feature>
<dbReference type="GO" id="GO:0016579">
    <property type="term" value="P:protein deubiquitination"/>
    <property type="evidence" value="ECO:0007669"/>
    <property type="project" value="InterPro"/>
</dbReference>
<gene>
    <name evidence="10" type="ORF">OOU_Y34scaffold00685g28</name>
</gene>
<dbReference type="GO" id="GO:0005829">
    <property type="term" value="C:cytosol"/>
    <property type="evidence" value="ECO:0007669"/>
    <property type="project" value="TreeGrafter"/>
</dbReference>
<feature type="region of interest" description="Disordered" evidence="8">
    <location>
        <begin position="1"/>
        <end position="68"/>
    </location>
</feature>
<feature type="compositionally biased region" description="Basic and acidic residues" evidence="8">
    <location>
        <begin position="850"/>
        <end position="866"/>
    </location>
</feature>
<feature type="compositionally biased region" description="Polar residues" evidence="8">
    <location>
        <begin position="371"/>
        <end position="381"/>
    </location>
</feature>
<evidence type="ECO:0000313" key="10">
    <source>
        <dbReference type="EMBL" id="ELQ35850.1"/>
    </source>
</evidence>
<feature type="region of interest" description="Disordered" evidence="8">
    <location>
        <begin position="643"/>
        <end position="795"/>
    </location>
</feature>
<evidence type="ECO:0000256" key="6">
    <source>
        <dbReference type="ARBA" id="ARBA00022801"/>
    </source>
</evidence>
<dbReference type="AlphaFoldDB" id="A0AA97NT65"/>
<evidence type="ECO:0000256" key="1">
    <source>
        <dbReference type="ARBA" id="ARBA00000707"/>
    </source>
</evidence>
<feature type="compositionally biased region" description="Basic and acidic residues" evidence="8">
    <location>
        <begin position="759"/>
        <end position="781"/>
    </location>
</feature>
<evidence type="ECO:0000256" key="4">
    <source>
        <dbReference type="ARBA" id="ARBA00022670"/>
    </source>
</evidence>
<dbReference type="Proteomes" id="UP000011086">
    <property type="component" value="Unassembled WGS sequence"/>
</dbReference>
<proteinExistence type="inferred from homology"/>
<dbReference type="SUPFAM" id="SSF54001">
    <property type="entry name" value="Cysteine proteinases"/>
    <property type="match status" value="1"/>
</dbReference>
<feature type="region of interest" description="Disordered" evidence="8">
    <location>
        <begin position="812"/>
        <end position="886"/>
    </location>
</feature>
<feature type="region of interest" description="Disordered" evidence="8">
    <location>
        <begin position="313"/>
        <end position="389"/>
    </location>
</feature>
<sequence length="906" mass="101224">MMKTTIPKRFLTLRDRDRHGGAHRRSKSTEPGSKSRSSAADTLLSMFNRDRSGNNSAKAKEEEEEKEHVKMEELMNWVEEESIGVTPDQIQNALASNYASGNVVAAKELLRFQCEALDGTIRSYDPNVAMLGAENRGAVTCYLDSLLFAMFAKMEAFECMLTRREYPNEAQQKLAVLLRLWVNLLRSGKLIRAEMVEDVQDALAACGWADAKLLEQQDTSEAFAFITETLQLPLLTLQVDLFHQGKGDADDHKVVFERLLNLAVPADPEGKGVKLEDCLEEYFNTRVDVLRDRPDDKKGFDIRFEEEVSYLSESPVDVPTPKRGNTLGPHNTIRLVTDRDDDDEGRKDEEDKLDEIAPLQRRWSNLEDVGGSSSATPTTERPVTRPSARLRSTSIIQRVVLDAQGNPTDADASTLLQKVKRQGSTVVKAVTIPAWQFFKLIPWHSAGKDEPLNDTDVAKHLNNRPVVGICLKRYMMTEAGQPRRQNTFIDIPDSMRLPHFMLVNDATVEESNGLSAEFKLVLQSVVCHRGDSLHSGHYVAFSRVAPKLLTDNRRHDADPPPDYEDAQWVKFDDLLDERVTYVDDIKQSLKDEMPYLLFYQIVPMVDYSSATTGQATLEMDDQVKGAVMPPSYNDSTVNFAATTASSYSPTSDSERPDNSRRTSGYFDTTTTATSTTGPSIGFFTDLDRPPRPSIDIESLGNSSAFGETFLKPSTSRRGSMPFSDASGILASDSSQPPQQQSPVVTPSEGRLAKAAAMFKPKDKDRERERERDPKEHWERRGSRPASQAGEGRMSLTMSRLGGLMLRTSKEPLREMPVASSGEQESYEDQLPSSQHVEIQPTQQQQAADGTSKDNKECCGRKDSKDKGRGKHHHHMHRKSAGGEPERECVVMTGETGYALSLWGWFA</sequence>
<dbReference type="InterPro" id="IPR050164">
    <property type="entry name" value="Peptidase_C19"/>
</dbReference>
<dbReference type="InterPro" id="IPR028889">
    <property type="entry name" value="USP"/>
</dbReference>
<dbReference type="EMBL" id="JH793151">
    <property type="protein sequence ID" value="ELQ35850.1"/>
    <property type="molecule type" value="Genomic_DNA"/>
</dbReference>
<protein>
    <recommendedName>
        <fullName evidence="3">ubiquitinyl hydrolase 1</fullName>
        <ecNumber evidence="3">3.4.19.12</ecNumber>
    </recommendedName>
</protein>
<organism evidence="10">
    <name type="scientific">Pyricularia oryzae (strain Y34)</name>
    <name type="common">Rice blast fungus</name>
    <name type="synonym">Magnaporthe oryzae</name>
    <dbReference type="NCBI Taxonomy" id="1143189"/>
    <lineage>
        <taxon>Eukaryota</taxon>
        <taxon>Fungi</taxon>
        <taxon>Dikarya</taxon>
        <taxon>Ascomycota</taxon>
        <taxon>Pezizomycotina</taxon>
        <taxon>Sordariomycetes</taxon>
        <taxon>Sordariomycetidae</taxon>
        <taxon>Magnaporthales</taxon>
        <taxon>Pyriculariaceae</taxon>
        <taxon>Pyricularia</taxon>
    </lineage>
</organism>
<dbReference type="GO" id="GO:0006508">
    <property type="term" value="P:proteolysis"/>
    <property type="evidence" value="ECO:0007669"/>
    <property type="project" value="UniProtKB-KW"/>
</dbReference>
<dbReference type="GO" id="GO:0005634">
    <property type="term" value="C:nucleus"/>
    <property type="evidence" value="ECO:0007669"/>
    <property type="project" value="UniProtKB-SubCell"/>
</dbReference>
<dbReference type="InterPro" id="IPR038765">
    <property type="entry name" value="Papain-like_cys_pep_sf"/>
</dbReference>
<feature type="compositionally biased region" description="Polar residues" evidence="8">
    <location>
        <begin position="29"/>
        <end position="40"/>
    </location>
</feature>
<dbReference type="InterPro" id="IPR001394">
    <property type="entry name" value="Peptidase_C19_UCH"/>
</dbReference>
<dbReference type="Pfam" id="PF00443">
    <property type="entry name" value="UCH"/>
    <property type="match status" value="1"/>
</dbReference>
<accession>A0AA97NT65</accession>
<keyword evidence="4" id="KW-0645">Protease</keyword>
<evidence type="ECO:0000256" key="8">
    <source>
        <dbReference type="SAM" id="MobiDB-lite"/>
    </source>
</evidence>
<feature type="compositionally biased region" description="Polar residues" evidence="8">
    <location>
        <begin position="699"/>
        <end position="717"/>
    </location>
</feature>
<feature type="compositionally biased region" description="Basic and acidic residues" evidence="8">
    <location>
        <begin position="48"/>
        <end position="68"/>
    </location>
</feature>
<evidence type="ECO:0000256" key="2">
    <source>
        <dbReference type="ARBA" id="ARBA00009085"/>
    </source>
</evidence>
<evidence type="ECO:0000256" key="7">
    <source>
        <dbReference type="ARBA" id="ARBA00022807"/>
    </source>
</evidence>
<dbReference type="PANTHER" id="PTHR24006:SF722">
    <property type="entry name" value="UBIQUITIN CARBOXYL-TERMINAL HYDROLASE 48"/>
    <property type="match status" value="1"/>
</dbReference>
<dbReference type="PROSITE" id="PS50235">
    <property type="entry name" value="USP_3"/>
    <property type="match status" value="1"/>
</dbReference>
<dbReference type="Gene3D" id="3.90.70.10">
    <property type="entry name" value="Cysteine proteinases"/>
    <property type="match status" value="2"/>
</dbReference>
<dbReference type="GO" id="GO:0004843">
    <property type="term" value="F:cysteine-type deubiquitinase activity"/>
    <property type="evidence" value="ECO:0007669"/>
    <property type="project" value="UniProtKB-EC"/>
</dbReference>
<dbReference type="PANTHER" id="PTHR24006">
    <property type="entry name" value="UBIQUITIN CARBOXYL-TERMINAL HYDROLASE"/>
    <property type="match status" value="1"/>
</dbReference>
<feature type="compositionally biased region" description="Polar residues" evidence="8">
    <location>
        <begin position="830"/>
        <end position="848"/>
    </location>
</feature>